<keyword evidence="5" id="KW-1185">Reference proteome</keyword>
<dbReference type="Proteomes" id="UP001178507">
    <property type="component" value="Unassembled WGS sequence"/>
</dbReference>
<sequence>MHRADAERAEAQRKPSEQVFFEEGKPEEVQQALGLQLAPGTLKISWGRQLVVPGQGDGCARFHFDDLCRRPLAAEDFLILATTFHTVFLHDVPRLSLEEHNEARRFTNLVDALYEHSVRLICHSRGRIDEVLRSIEVLQGANQDAEDFDADRLGVFETMYDDSPNFQIQIKELGSREKWSELQERRRAEEQRAEAQRLQRLSNAQAAEGDTGSGWSAAPASADLSAPDQGVAGVMVAAVGSLQESGFAARRAASRLKEMQTTPYLQAAQRRRESMSAA</sequence>
<keyword evidence="2" id="KW-0067">ATP-binding</keyword>
<dbReference type="EMBL" id="CAUJNA010002891">
    <property type="protein sequence ID" value="CAJ1394618.1"/>
    <property type="molecule type" value="Genomic_DNA"/>
</dbReference>
<dbReference type="Pfam" id="PF03969">
    <property type="entry name" value="AFG1_ATPase"/>
    <property type="match status" value="1"/>
</dbReference>
<keyword evidence="1" id="KW-0547">Nucleotide-binding</keyword>
<organism evidence="4 5">
    <name type="scientific">Effrenium voratum</name>
    <dbReference type="NCBI Taxonomy" id="2562239"/>
    <lineage>
        <taxon>Eukaryota</taxon>
        <taxon>Sar</taxon>
        <taxon>Alveolata</taxon>
        <taxon>Dinophyceae</taxon>
        <taxon>Suessiales</taxon>
        <taxon>Symbiodiniaceae</taxon>
        <taxon>Effrenium</taxon>
    </lineage>
</organism>
<dbReference type="AlphaFoldDB" id="A0AA36IXD8"/>
<dbReference type="InterPro" id="IPR005654">
    <property type="entry name" value="ATPase_AFG1-like"/>
</dbReference>
<feature type="region of interest" description="Disordered" evidence="3">
    <location>
        <begin position="202"/>
        <end position="221"/>
    </location>
</feature>
<proteinExistence type="predicted"/>
<protein>
    <submittedName>
        <fullName evidence="4">Uncharacterized protein</fullName>
    </submittedName>
</protein>
<dbReference type="GO" id="GO:0005739">
    <property type="term" value="C:mitochondrion"/>
    <property type="evidence" value="ECO:0007669"/>
    <property type="project" value="TreeGrafter"/>
</dbReference>
<evidence type="ECO:0000313" key="4">
    <source>
        <dbReference type="EMBL" id="CAJ1394618.1"/>
    </source>
</evidence>
<evidence type="ECO:0000256" key="1">
    <source>
        <dbReference type="ARBA" id="ARBA00022741"/>
    </source>
</evidence>
<evidence type="ECO:0000256" key="3">
    <source>
        <dbReference type="SAM" id="MobiDB-lite"/>
    </source>
</evidence>
<feature type="region of interest" description="Disordered" evidence="3">
    <location>
        <begin position="250"/>
        <end position="278"/>
    </location>
</feature>
<accession>A0AA36IXD8</accession>
<dbReference type="GO" id="GO:0005524">
    <property type="term" value="F:ATP binding"/>
    <property type="evidence" value="ECO:0007669"/>
    <property type="project" value="UniProtKB-KW"/>
</dbReference>
<evidence type="ECO:0000256" key="2">
    <source>
        <dbReference type="ARBA" id="ARBA00022840"/>
    </source>
</evidence>
<reference evidence="4" key="1">
    <citation type="submission" date="2023-08" db="EMBL/GenBank/DDBJ databases">
        <authorList>
            <person name="Chen Y."/>
            <person name="Shah S."/>
            <person name="Dougan E. K."/>
            <person name="Thang M."/>
            <person name="Chan C."/>
        </authorList>
    </citation>
    <scope>NUCLEOTIDE SEQUENCE</scope>
</reference>
<gene>
    <name evidence="4" type="ORF">EVOR1521_LOCUS19236</name>
</gene>
<comment type="caution">
    <text evidence="4">The sequence shown here is derived from an EMBL/GenBank/DDBJ whole genome shotgun (WGS) entry which is preliminary data.</text>
</comment>
<dbReference type="PANTHER" id="PTHR12169:SF6">
    <property type="entry name" value="AFG1-LIKE ATPASE"/>
    <property type="match status" value="1"/>
</dbReference>
<dbReference type="GO" id="GO:0016887">
    <property type="term" value="F:ATP hydrolysis activity"/>
    <property type="evidence" value="ECO:0007669"/>
    <property type="project" value="InterPro"/>
</dbReference>
<evidence type="ECO:0000313" key="5">
    <source>
        <dbReference type="Proteomes" id="UP001178507"/>
    </source>
</evidence>
<name>A0AA36IXD8_9DINO</name>
<dbReference type="PANTHER" id="PTHR12169">
    <property type="entry name" value="ATPASE N2B"/>
    <property type="match status" value="1"/>
</dbReference>